<dbReference type="PANTHER" id="PTHR13950">
    <property type="entry name" value="RABCONNECTIN-RELATED"/>
    <property type="match status" value="1"/>
</dbReference>
<organism evidence="3 4">
    <name type="scientific">Postia placenta MAD-698-R-SB12</name>
    <dbReference type="NCBI Taxonomy" id="670580"/>
    <lineage>
        <taxon>Eukaryota</taxon>
        <taxon>Fungi</taxon>
        <taxon>Dikarya</taxon>
        <taxon>Basidiomycota</taxon>
        <taxon>Agaricomycotina</taxon>
        <taxon>Agaricomycetes</taxon>
        <taxon>Polyporales</taxon>
        <taxon>Adustoporiaceae</taxon>
        <taxon>Rhodonia</taxon>
    </lineage>
</organism>
<feature type="compositionally biased region" description="Polar residues" evidence="1">
    <location>
        <begin position="185"/>
        <end position="195"/>
    </location>
</feature>
<dbReference type="InterPro" id="IPR015943">
    <property type="entry name" value="WD40/YVTN_repeat-like_dom_sf"/>
</dbReference>
<protein>
    <recommendedName>
        <fullName evidence="2">RAVE complex protein Rav1 C-terminal domain-containing protein</fullName>
    </recommendedName>
</protein>
<dbReference type="Proteomes" id="UP000194127">
    <property type="component" value="Unassembled WGS sequence"/>
</dbReference>
<keyword evidence="4" id="KW-1185">Reference proteome</keyword>
<feature type="domain" description="RAVE complex protein Rav1 C-terminal" evidence="2">
    <location>
        <begin position="649"/>
        <end position="1281"/>
    </location>
</feature>
<evidence type="ECO:0000313" key="3">
    <source>
        <dbReference type="EMBL" id="OSX67472.1"/>
    </source>
</evidence>
<dbReference type="InterPro" id="IPR052208">
    <property type="entry name" value="DmX-like/RAVE_component"/>
</dbReference>
<dbReference type="Pfam" id="PF12234">
    <property type="entry name" value="Rav1p_C"/>
    <property type="match status" value="1"/>
</dbReference>
<dbReference type="GeneID" id="36326712"/>
<dbReference type="RefSeq" id="XP_024344266.1">
    <property type="nucleotide sequence ID" value="XM_024481762.1"/>
</dbReference>
<dbReference type="PANTHER" id="PTHR13950:SF9">
    <property type="entry name" value="RABCONNECTIN-3A"/>
    <property type="match status" value="1"/>
</dbReference>
<sequence>MARLLHAYTGCPKTGLQFLVLPRETLLLYPSVDCIVVLNSRTFAFLRALAFWEAFPGARLSNDSVRCLAIDPGMKLAVASMGYRIAAWVLSASGSTSNQPQDAWRLHSTLVIPDNQEVTALDCKSGLLAVGTCSNLSVYTLILENDIPTWSRKWTRTTKTPTRIRFSPSLMYIATISAHAVHLHSTTSGRQTQSIPHPRPLTDLSWRRPRLSSHPTAHVHNDDPILYTTTADGTLRVFLPVLDAPQRVQLHAALDAASAVPLYAGGGEKDKAVQDTDRSSSVFPLDRDAMLGVLQMVKESGAAEDARSRRVREIAEEGWDLFLRVLADGSLVVQAVANIDRRPPTLLRHFTLLQSAPGLLQSPPPAHLYVLPSSPAHSPAVGISTLTLITSPPLASYALAPLPFFDARADGLTLLAHGADPPAALTADVRNAGRRELLRFVRTPEGEGVTALYADGSGQTWRVLTGGRGREMTLERRGGWGPADDPDAKVDRVVVLDRGRAFVTYSSASSCLTLHTTPPCTLTVPPLVSLFSLTSPSSSALPPYPAPASSATLVGVGADHSIYVYTTTLAPSPALCLQSHSSLPLSTPPEIIVPVDPMAWSGSYASGAGVEAHDVLLSISADGELAFWVLEGLPQSAALGTNGHTKSKASDKIATWRCTGRVRTGKKGFSRAVCSSAKKSVLVVPGPDGEELTIWDSKMSEFSSGLEYREVLSLSDPVNDLDWTATPDSQSILAVGFAHRVELLCQQRMTYFDETPGWGRCWTIDVGRMFPHPIGDSIWLARGSLLIGTGHLLFLYGQSQTTADSSSEEPLFEHVARHNGPLDDYHPQMLLQCLLWEKVELVKKVIVELAKLVEDRRSLHKWKNIPINEYYKKDEAARAPKYSLLFSMPDLEEETDEDQFSRSRVEQLLGHLEEQPLPHLTPNEHASLLVLIQTTLEIEEQRRALDANGLRYLISMRVFYITNRRLSAPSTPASARSGAVSRTIKPRQRLRYRDIVWAFHSESQELLLSTSMAACGGKMTWPDARALGVFLWMHPGESMRAHMEVIARNQYMAGDNRDPTACSLFYFALGKIKLVYGLWRQAAWHKEHAQMLKFLNNDFTQPRWRTAAQKNAFALLSKRRFEYAAAFFLLGGSLKDAVNVCIKNLNDFQLAVALARVVEGDEGPILRDMLNNTILPLAFKEGNRWLASWAFWLLHRRDLAVRILVTPLRDVASSFNAPVTEIGEPHYDDPSLALLFSQLKLRSLQTAKGTSEISGRTEFNFVLQIARVFCRMGCPVLALDLVRTWSFQRPSVVIPDARPAARPPSPISTRFALEPALRRRSSIMIDMDPASGPPTRVVSPAPAANGTAATSEEPLKEDEGDLVARKAGLGSLMQSAKQTVNVPEFDMGAFF</sequence>
<dbReference type="GO" id="GO:0043291">
    <property type="term" value="C:RAVE complex"/>
    <property type="evidence" value="ECO:0007669"/>
    <property type="project" value="TreeGrafter"/>
</dbReference>
<reference evidence="3 4" key="1">
    <citation type="submission" date="2017-04" db="EMBL/GenBank/DDBJ databases">
        <title>Genome Sequence of the Model Brown-Rot Fungus Postia placenta SB12.</title>
        <authorList>
            <consortium name="DOE Joint Genome Institute"/>
            <person name="Gaskell J."/>
            <person name="Kersten P."/>
            <person name="Larrondo L.F."/>
            <person name="Canessa P."/>
            <person name="Martinez D."/>
            <person name="Hibbett D."/>
            <person name="Schmoll M."/>
            <person name="Kubicek C.P."/>
            <person name="Martinez A.T."/>
            <person name="Yadav J."/>
            <person name="Master E."/>
            <person name="Magnuson J.K."/>
            <person name="James T."/>
            <person name="Yaver D."/>
            <person name="Berka R."/>
            <person name="Labutti K."/>
            <person name="Lipzen A."/>
            <person name="Aerts A."/>
            <person name="Barry K."/>
            <person name="Henrissat B."/>
            <person name="Blanchette R."/>
            <person name="Grigoriev I."/>
            <person name="Cullen D."/>
        </authorList>
    </citation>
    <scope>NUCLEOTIDE SEQUENCE [LARGE SCALE GENOMIC DNA]</scope>
    <source>
        <strain evidence="3 4">MAD-698-R-SB12</strain>
    </source>
</reference>
<dbReference type="InterPro" id="IPR022033">
    <property type="entry name" value="Rav1p_C"/>
</dbReference>
<dbReference type="SUPFAM" id="SSF50978">
    <property type="entry name" value="WD40 repeat-like"/>
    <property type="match status" value="2"/>
</dbReference>
<evidence type="ECO:0000313" key="4">
    <source>
        <dbReference type="Proteomes" id="UP000194127"/>
    </source>
</evidence>
<name>A0A1X6NG41_9APHY</name>
<evidence type="ECO:0000259" key="2">
    <source>
        <dbReference type="Pfam" id="PF12234"/>
    </source>
</evidence>
<feature type="region of interest" description="Disordered" evidence="1">
    <location>
        <begin position="1329"/>
        <end position="1358"/>
    </location>
</feature>
<gene>
    <name evidence="3" type="ORF">POSPLADRAFT_1064103</name>
</gene>
<dbReference type="OrthoDB" id="342131at2759"/>
<dbReference type="GO" id="GO:0007035">
    <property type="term" value="P:vacuolar acidification"/>
    <property type="evidence" value="ECO:0007669"/>
    <property type="project" value="TreeGrafter"/>
</dbReference>
<dbReference type="Gene3D" id="2.130.10.10">
    <property type="entry name" value="YVTN repeat-like/Quinoprotein amine dehydrogenase"/>
    <property type="match status" value="1"/>
</dbReference>
<dbReference type="STRING" id="670580.A0A1X6NG41"/>
<dbReference type="InterPro" id="IPR036322">
    <property type="entry name" value="WD40_repeat_dom_sf"/>
</dbReference>
<feature type="region of interest" description="Disordered" evidence="1">
    <location>
        <begin position="185"/>
        <end position="206"/>
    </location>
</feature>
<dbReference type="EMBL" id="KZ110591">
    <property type="protein sequence ID" value="OSX67472.1"/>
    <property type="molecule type" value="Genomic_DNA"/>
</dbReference>
<proteinExistence type="predicted"/>
<evidence type="ECO:0000256" key="1">
    <source>
        <dbReference type="SAM" id="MobiDB-lite"/>
    </source>
</evidence>
<accession>A0A1X6NG41</accession>